<evidence type="ECO:0000256" key="3">
    <source>
        <dbReference type="ARBA" id="ARBA00023002"/>
    </source>
</evidence>
<dbReference type="InterPro" id="IPR023210">
    <property type="entry name" value="NADP_OxRdtase_dom"/>
</dbReference>
<evidence type="ECO:0000313" key="6">
    <source>
        <dbReference type="Proteomes" id="UP000321361"/>
    </source>
</evidence>
<organism evidence="5 6">
    <name type="scientific">Enterococcus thailandicus</name>
    <dbReference type="NCBI Taxonomy" id="417368"/>
    <lineage>
        <taxon>Bacteria</taxon>
        <taxon>Bacillati</taxon>
        <taxon>Bacillota</taxon>
        <taxon>Bacilli</taxon>
        <taxon>Lactobacillales</taxon>
        <taxon>Enterococcaceae</taxon>
        <taxon>Enterococcus</taxon>
    </lineage>
</organism>
<dbReference type="PANTHER" id="PTHR43827:SF3">
    <property type="entry name" value="NADP-DEPENDENT OXIDOREDUCTASE DOMAIN-CONTAINING PROTEIN"/>
    <property type="match status" value="1"/>
</dbReference>
<dbReference type="GeneID" id="77487214"/>
<dbReference type="InterPro" id="IPR020471">
    <property type="entry name" value="AKR"/>
</dbReference>
<dbReference type="PROSITE" id="PS00062">
    <property type="entry name" value="ALDOKETO_REDUCTASE_2"/>
    <property type="match status" value="1"/>
</dbReference>
<reference evidence="5 6" key="1">
    <citation type="submission" date="2019-07" db="EMBL/GenBank/DDBJ databases">
        <title>Whole genome shotgun sequence of Enterococcus thailandicus NBRC 101867.</title>
        <authorList>
            <person name="Hosoyama A."/>
            <person name="Uohara A."/>
            <person name="Ohji S."/>
            <person name="Ichikawa N."/>
        </authorList>
    </citation>
    <scope>NUCLEOTIDE SEQUENCE [LARGE SCALE GENOMIC DNA]</scope>
    <source>
        <strain evidence="5 6">NBRC 101867</strain>
    </source>
</reference>
<dbReference type="KEGG" id="eth:CK496_06120"/>
<keyword evidence="2" id="KW-0521">NADP</keyword>
<proteinExistence type="inferred from homology"/>
<evidence type="ECO:0000259" key="4">
    <source>
        <dbReference type="Pfam" id="PF00248"/>
    </source>
</evidence>
<dbReference type="Gene3D" id="3.20.20.100">
    <property type="entry name" value="NADP-dependent oxidoreductase domain"/>
    <property type="match status" value="1"/>
</dbReference>
<sequence>MNSKLLNNGKKMPQLGFGVYQIPLADTAEAVYQAIKIGYRLIDTAISYGNEVQTGQGIQRAIAEGLVQREELFITTKLFIQQMGEEKATQAIQQSLINMNLDYLDLYLIHQPYGDIYGAWRALATAQEKGLVKSIGLSNFDSAKLIEFVKMNEVAQPQVNQIEVNPWNQQQEAVSYHKMCDVQMEAWAPFAEGRHELFTNETLAGIGRKYNKTVGQVVLRWLMQRGIIALAKSVNPERMAENFAIFDFELSAEDFALIAQLDQKESAFFDHHDPERVKWFMERL</sequence>
<gene>
    <name evidence="5" type="ORF">ETH01_05980</name>
</gene>
<dbReference type="RefSeq" id="WP_071868335.1">
    <property type="nucleotide sequence ID" value="NZ_BJUG01000002.1"/>
</dbReference>
<dbReference type="SUPFAM" id="SSF51430">
    <property type="entry name" value="NAD(P)-linked oxidoreductase"/>
    <property type="match status" value="1"/>
</dbReference>
<dbReference type="InterPro" id="IPR036812">
    <property type="entry name" value="NAD(P)_OxRdtase_dom_sf"/>
</dbReference>
<dbReference type="GO" id="GO:0016616">
    <property type="term" value="F:oxidoreductase activity, acting on the CH-OH group of donors, NAD or NADP as acceptor"/>
    <property type="evidence" value="ECO:0007669"/>
    <property type="project" value="UniProtKB-ARBA"/>
</dbReference>
<protein>
    <submittedName>
        <fullName evidence="5">2,5-diketo-D-gluconic acid reductase</fullName>
    </submittedName>
</protein>
<dbReference type="EMBL" id="BJUG01000002">
    <property type="protein sequence ID" value="GEK36311.1"/>
    <property type="molecule type" value="Genomic_DNA"/>
</dbReference>
<evidence type="ECO:0000256" key="2">
    <source>
        <dbReference type="ARBA" id="ARBA00022857"/>
    </source>
</evidence>
<feature type="domain" description="NADP-dependent oxidoreductase" evidence="4">
    <location>
        <begin position="21"/>
        <end position="262"/>
    </location>
</feature>
<dbReference type="Proteomes" id="UP000321361">
    <property type="component" value="Unassembled WGS sequence"/>
</dbReference>
<dbReference type="PIRSF" id="PIRSF000097">
    <property type="entry name" value="AKR"/>
    <property type="match status" value="1"/>
</dbReference>
<evidence type="ECO:0000256" key="1">
    <source>
        <dbReference type="ARBA" id="ARBA00007905"/>
    </source>
</evidence>
<dbReference type="InterPro" id="IPR018170">
    <property type="entry name" value="Aldo/ket_reductase_CS"/>
</dbReference>
<name>A0A249SIT0_ENTTH</name>
<comment type="similarity">
    <text evidence="1">Belongs to the aldo/keto reductase family.</text>
</comment>
<dbReference type="AlphaFoldDB" id="A0A249SIT0"/>
<dbReference type="Pfam" id="PF00248">
    <property type="entry name" value="Aldo_ket_red"/>
    <property type="match status" value="1"/>
</dbReference>
<dbReference type="PRINTS" id="PR00069">
    <property type="entry name" value="ALDKETRDTASE"/>
</dbReference>
<comment type="caution">
    <text evidence="5">The sequence shown here is derived from an EMBL/GenBank/DDBJ whole genome shotgun (WGS) entry which is preliminary data.</text>
</comment>
<dbReference type="FunFam" id="3.20.20.100:FF:000015">
    <property type="entry name" value="Oxidoreductase, aldo/keto reductase family"/>
    <property type="match status" value="1"/>
</dbReference>
<evidence type="ECO:0000313" key="5">
    <source>
        <dbReference type="EMBL" id="GEK36311.1"/>
    </source>
</evidence>
<dbReference type="OrthoDB" id="9804790at2"/>
<keyword evidence="3" id="KW-0560">Oxidoreductase</keyword>
<dbReference type="PANTHER" id="PTHR43827">
    <property type="entry name" value="2,5-DIKETO-D-GLUCONIC ACID REDUCTASE"/>
    <property type="match status" value="1"/>
</dbReference>
<accession>A0A249SIT0</accession>
<dbReference type="PROSITE" id="PS00063">
    <property type="entry name" value="ALDOKETO_REDUCTASE_3"/>
    <property type="match status" value="1"/>
</dbReference>